<evidence type="ECO:0000259" key="3">
    <source>
        <dbReference type="PROSITE" id="PS50977"/>
    </source>
</evidence>
<keyword evidence="5" id="KW-1185">Reference proteome</keyword>
<gene>
    <name evidence="4" type="ORF">SAMN06265360_105214</name>
</gene>
<reference evidence="5" key="1">
    <citation type="submission" date="2017-06" db="EMBL/GenBank/DDBJ databases">
        <authorList>
            <person name="Varghese N."/>
            <person name="Submissions S."/>
        </authorList>
    </citation>
    <scope>NUCLEOTIDE SEQUENCE [LARGE SCALE GENOMIC DNA]</scope>
    <source>
        <strain evidence="5">DSM 45207</strain>
    </source>
</reference>
<evidence type="ECO:0000256" key="2">
    <source>
        <dbReference type="PROSITE-ProRule" id="PRU00335"/>
    </source>
</evidence>
<dbReference type="InterPro" id="IPR009057">
    <property type="entry name" value="Homeodomain-like_sf"/>
</dbReference>
<accession>A0A238W8S9</accession>
<protein>
    <submittedName>
        <fullName evidence="4">Transcriptional regulator, TetR family</fullName>
    </submittedName>
</protein>
<dbReference type="PANTHER" id="PTHR43479:SF11">
    <property type="entry name" value="ACREF_ENVCD OPERON REPRESSOR-RELATED"/>
    <property type="match status" value="1"/>
</dbReference>
<dbReference type="GO" id="GO:0003677">
    <property type="term" value="F:DNA binding"/>
    <property type="evidence" value="ECO:0007669"/>
    <property type="project" value="UniProtKB-UniRule"/>
</dbReference>
<evidence type="ECO:0000313" key="5">
    <source>
        <dbReference type="Proteomes" id="UP000198348"/>
    </source>
</evidence>
<dbReference type="InterPro" id="IPR050624">
    <property type="entry name" value="HTH-type_Tx_Regulator"/>
</dbReference>
<dbReference type="InterPro" id="IPR001647">
    <property type="entry name" value="HTH_TetR"/>
</dbReference>
<dbReference type="AlphaFoldDB" id="A0A238W8S9"/>
<dbReference type="EMBL" id="FZNW01000005">
    <property type="protein sequence ID" value="SNR42694.1"/>
    <property type="molecule type" value="Genomic_DNA"/>
</dbReference>
<name>A0A238W8S9_9PSEU</name>
<feature type="domain" description="HTH tetR-type" evidence="3">
    <location>
        <begin position="22"/>
        <end position="83"/>
    </location>
</feature>
<evidence type="ECO:0000313" key="4">
    <source>
        <dbReference type="EMBL" id="SNR42694.1"/>
    </source>
</evidence>
<evidence type="ECO:0000256" key="1">
    <source>
        <dbReference type="ARBA" id="ARBA00023125"/>
    </source>
</evidence>
<dbReference type="Gene3D" id="1.10.357.10">
    <property type="entry name" value="Tetracycline Repressor, domain 2"/>
    <property type="match status" value="1"/>
</dbReference>
<dbReference type="PROSITE" id="PS50977">
    <property type="entry name" value="HTH_TETR_2"/>
    <property type="match status" value="1"/>
</dbReference>
<dbReference type="Proteomes" id="UP000198348">
    <property type="component" value="Unassembled WGS sequence"/>
</dbReference>
<sequence length="224" mass="23809">MERMGSTSLRVYGGVAGNDRKAERRAQLIEAGLELLGTGDGEQGVTVRGVCKRSGLTARYFYESFADRDELAVAVFDHVVSGIATATLEAVESAPSGTRAKVRAGLATIVRTVAEDPRRGRLLFSPALSSTVLAHRRVDSTRMFARLLGGQVREHYGIGGSTALDLMTEFLVGGLAQALTSWLNGVLDLTEEGLVEHCLEMFLAVQGGRLETSEAAAVRRAGAG</sequence>
<organism evidence="4 5">
    <name type="scientific">Haloechinothrix alba</name>
    <dbReference type="NCBI Taxonomy" id="664784"/>
    <lineage>
        <taxon>Bacteria</taxon>
        <taxon>Bacillati</taxon>
        <taxon>Actinomycetota</taxon>
        <taxon>Actinomycetes</taxon>
        <taxon>Pseudonocardiales</taxon>
        <taxon>Pseudonocardiaceae</taxon>
        <taxon>Haloechinothrix</taxon>
    </lineage>
</organism>
<feature type="DNA-binding region" description="H-T-H motif" evidence="2">
    <location>
        <begin position="46"/>
        <end position="65"/>
    </location>
</feature>
<dbReference type="SUPFAM" id="SSF46689">
    <property type="entry name" value="Homeodomain-like"/>
    <property type="match status" value="1"/>
</dbReference>
<proteinExistence type="predicted"/>
<keyword evidence="1 2" id="KW-0238">DNA-binding</keyword>
<dbReference type="PANTHER" id="PTHR43479">
    <property type="entry name" value="ACREF/ENVCD OPERON REPRESSOR-RELATED"/>
    <property type="match status" value="1"/>
</dbReference>